<dbReference type="InterPro" id="IPR054612">
    <property type="entry name" value="Phage_capsid-like_C"/>
</dbReference>
<evidence type="ECO:0000256" key="1">
    <source>
        <dbReference type="ARBA" id="ARBA00004328"/>
    </source>
</evidence>
<comment type="caution">
    <text evidence="4">The sequence shown here is derived from an EMBL/GenBank/DDBJ whole genome shotgun (WGS) entry which is preliminary data.</text>
</comment>
<evidence type="ECO:0000313" key="5">
    <source>
        <dbReference type="Proteomes" id="UP000292985"/>
    </source>
</evidence>
<evidence type="ECO:0000313" key="4">
    <source>
        <dbReference type="EMBL" id="RYT43688.1"/>
    </source>
</evidence>
<dbReference type="Pfam" id="PF05065">
    <property type="entry name" value="Phage_capsid"/>
    <property type="match status" value="1"/>
</dbReference>
<name>A0ABY0HUQ0_CITAM</name>
<evidence type="ECO:0000256" key="2">
    <source>
        <dbReference type="SAM" id="MobiDB-lite"/>
    </source>
</evidence>
<feature type="region of interest" description="Disordered" evidence="2">
    <location>
        <begin position="64"/>
        <end position="88"/>
    </location>
</feature>
<accession>A0ABY0HUQ0</accession>
<organism evidence="4 5">
    <name type="scientific">Citrobacter amalonaticus</name>
    <dbReference type="NCBI Taxonomy" id="35703"/>
    <lineage>
        <taxon>Bacteria</taxon>
        <taxon>Pseudomonadati</taxon>
        <taxon>Pseudomonadota</taxon>
        <taxon>Gammaproteobacteria</taxon>
        <taxon>Enterobacterales</taxon>
        <taxon>Enterobacteriaceae</taxon>
        <taxon>Citrobacter</taxon>
    </lineage>
</organism>
<proteinExistence type="predicted"/>
<dbReference type="Gene3D" id="3.30.2400.10">
    <property type="entry name" value="Major capsid protein gp5"/>
    <property type="match status" value="1"/>
</dbReference>
<reference evidence="4 5" key="1">
    <citation type="journal article" date="2019" name="Science, e1252229">
        <title>Invertible promoters mediate bacterial phase variation, antibiotic resistance, and host adaptation in the gut.</title>
        <authorList>
            <person name="Jiang X."/>
            <person name="Hall A.B."/>
            <person name="Arthur T.D."/>
            <person name="Plichta D.R."/>
            <person name="Covington C.T."/>
            <person name="Poyet M."/>
            <person name="Crothers J."/>
            <person name="Moses P.L."/>
            <person name="Tolonen A.C."/>
            <person name="Vlamakis H."/>
            <person name="Alm E.J."/>
            <person name="Xavier R.J."/>
        </authorList>
    </citation>
    <scope>NUCLEOTIDE SEQUENCE [LARGE SCALE GENOMIC DNA]</scope>
    <source>
        <strain evidence="5">ca_0067</strain>
    </source>
</reference>
<evidence type="ECO:0000259" key="3">
    <source>
        <dbReference type="Pfam" id="PF05065"/>
    </source>
</evidence>
<gene>
    <name evidence="4" type="ORF">EAJ18_11450</name>
</gene>
<sequence length="407" mass="45075">MKLHELKQKRNTIATDMRALHEKIGDATWTDEQRTQWNAAKSELDALDEQIGRLEELRRLDQAHVEDHEDEQRRQQRNNTPEEQSAERRAAAFDKFLRHGFSELSAEERQAVKELRAQGTTPDAKGGYTVPTQMLNKIVDSMKAYGGIASVAQILNTSNGQDITWSTSDGTAEEGELLGENTEASEEDVSFGTATLGAKKLSSKIIRVSNELLQDSGVDIEAYLAARIGQRIGRGEAKYIVQGTGAGTPVQPKGLVASVTGTVNTAAAATFTWQEMNKLKHAIDPAYRGGPKYRWAFNDSTLQVIEEMVDGQNRPLWLPDVAGGTPATILNIPYVIDQAIDGIAAGKKFAFLGDFDRFIIRRITYMTLKRLVERYAEYDQTAFLAFHRFDCVLEDVAAIKALVGKPA</sequence>
<dbReference type="SUPFAM" id="SSF56563">
    <property type="entry name" value="Major capsid protein gp5"/>
    <property type="match status" value="1"/>
</dbReference>
<protein>
    <submittedName>
        <fullName evidence="4">Phage major capsid protein</fullName>
    </submittedName>
</protein>
<keyword evidence="5" id="KW-1185">Reference proteome</keyword>
<feature type="domain" description="Phage capsid-like C-terminal" evidence="3">
    <location>
        <begin position="126"/>
        <end position="403"/>
    </location>
</feature>
<dbReference type="NCBIfam" id="TIGR01554">
    <property type="entry name" value="major_cap_HK97"/>
    <property type="match status" value="1"/>
</dbReference>
<dbReference type="Proteomes" id="UP000292985">
    <property type="component" value="Unassembled WGS sequence"/>
</dbReference>
<dbReference type="InterPro" id="IPR024455">
    <property type="entry name" value="Phage_capsid"/>
</dbReference>
<feature type="compositionally biased region" description="Basic and acidic residues" evidence="2">
    <location>
        <begin position="64"/>
        <end position="74"/>
    </location>
</feature>
<dbReference type="EMBL" id="RCYA01000004">
    <property type="protein sequence ID" value="RYT43688.1"/>
    <property type="molecule type" value="Genomic_DNA"/>
</dbReference>
<comment type="subcellular location">
    <subcellularLocation>
        <location evidence="1">Virion</location>
    </subcellularLocation>
</comment>
<dbReference type="RefSeq" id="WP_130097656.1">
    <property type="nucleotide sequence ID" value="NZ_RCYA01000004.1"/>
</dbReference>